<dbReference type="eggNOG" id="COG2246">
    <property type="taxonomic scope" value="Bacteria"/>
</dbReference>
<feature type="transmembrane region" description="Helical" evidence="2">
    <location>
        <begin position="147"/>
        <end position="166"/>
    </location>
</feature>
<feature type="transmembrane region" description="Helical" evidence="2">
    <location>
        <begin position="117"/>
        <end position="135"/>
    </location>
</feature>
<dbReference type="AlphaFoldDB" id="K2JTD4"/>
<evidence type="ECO:0000256" key="1">
    <source>
        <dbReference type="SAM" id="MobiDB-lite"/>
    </source>
</evidence>
<dbReference type="STRING" id="1207063.P24_00240"/>
<keyword evidence="2" id="KW-0472">Membrane</keyword>
<evidence type="ECO:0000313" key="3">
    <source>
        <dbReference type="EMBL" id="EKE78733.1"/>
    </source>
</evidence>
<feature type="region of interest" description="Disordered" evidence="1">
    <location>
        <begin position="1"/>
        <end position="20"/>
    </location>
</feature>
<proteinExistence type="predicted"/>
<feature type="transmembrane region" description="Helical" evidence="2">
    <location>
        <begin position="321"/>
        <end position="337"/>
    </location>
</feature>
<gene>
    <name evidence="3" type="ORF">P24_00240</name>
</gene>
<evidence type="ECO:0000313" key="4">
    <source>
        <dbReference type="Proteomes" id="UP000006746"/>
    </source>
</evidence>
<protein>
    <submittedName>
        <fullName evidence="3">Putative membrane spanning protein</fullName>
    </submittedName>
</protein>
<reference evidence="3 4" key="1">
    <citation type="journal article" date="2012" name="J. Bacteriol.">
        <title>Genome Sequence of Oceanibaculum indicum Type Strain P24.</title>
        <authorList>
            <person name="Lai Q."/>
            <person name="Shao Z."/>
        </authorList>
    </citation>
    <scope>NUCLEOTIDE SEQUENCE [LARGE SCALE GENOMIC DNA]</scope>
    <source>
        <strain evidence="3 4">P24</strain>
    </source>
</reference>
<feature type="transmembrane region" description="Helical" evidence="2">
    <location>
        <begin position="296"/>
        <end position="314"/>
    </location>
</feature>
<organism evidence="3 4">
    <name type="scientific">Oceanibaculum indicum P24</name>
    <dbReference type="NCBI Taxonomy" id="1207063"/>
    <lineage>
        <taxon>Bacteria</taxon>
        <taxon>Pseudomonadati</taxon>
        <taxon>Pseudomonadota</taxon>
        <taxon>Alphaproteobacteria</taxon>
        <taxon>Rhodospirillales</taxon>
        <taxon>Oceanibaculaceae</taxon>
        <taxon>Oceanibaculum</taxon>
    </lineage>
</organism>
<name>K2JTD4_9PROT</name>
<feature type="transmembrane region" description="Helical" evidence="2">
    <location>
        <begin position="46"/>
        <end position="65"/>
    </location>
</feature>
<feature type="transmembrane region" description="Helical" evidence="2">
    <location>
        <begin position="178"/>
        <end position="196"/>
    </location>
</feature>
<keyword evidence="2" id="KW-0812">Transmembrane</keyword>
<feature type="transmembrane region" description="Helical" evidence="2">
    <location>
        <begin position="85"/>
        <end position="105"/>
    </location>
</feature>
<dbReference type="EMBL" id="AMRL01000001">
    <property type="protein sequence ID" value="EKE78733.1"/>
    <property type="molecule type" value="Genomic_DNA"/>
</dbReference>
<comment type="caution">
    <text evidence="3">The sequence shown here is derived from an EMBL/GenBank/DDBJ whole genome shotgun (WGS) entry which is preliminary data.</text>
</comment>
<keyword evidence="2" id="KW-1133">Transmembrane helix</keyword>
<feature type="transmembrane region" description="Helical" evidence="2">
    <location>
        <begin position="244"/>
        <end position="264"/>
    </location>
</feature>
<accession>K2JTD4</accession>
<feature type="transmembrane region" description="Helical" evidence="2">
    <location>
        <begin position="349"/>
        <end position="367"/>
    </location>
</feature>
<dbReference type="Proteomes" id="UP000006746">
    <property type="component" value="Unassembled WGS sequence"/>
</dbReference>
<keyword evidence="4" id="KW-1185">Reference proteome</keyword>
<dbReference type="RefSeq" id="WP_008942667.1">
    <property type="nucleotide sequence ID" value="NZ_AMRL01000001.1"/>
</dbReference>
<sequence>MAFARIPDPIMNNSNDSAPDDLVRRDTAQQGHPSLDRIAGIDWSQVFHTLVLSVCAIWLAGYFLPPINHDTAVLLYIAKLWLEGGQLYVDAIDINTPLVFVLHLLPQALAKLTGLDGPTMLVALLGFGILASFQTCRTVLAASLEPYRAFSATLLPVLLLFLLIVFPNYMFTQREHIMMVLGMPYLLVASARAGGIEMPRRLRIATGLMAGLGFAMKPYFLAFPLLVELYVLSRRGFRSTATDAAPWSVLAVCVAHALFAVLVTPEYFTQVLPMAQDFYSRVADTDLFDLATGTNLAAPTIILPLLGIVAFWGVRSHLSRVIFLAGVAGLISAYAQGKGWPYHALPARAFTLFLAGTAIASVLDNTAWLRRGDRRPARWFASALMLLVFYQHGLARVPFAQQLAYADSEVKKLADIITPQRLDNRILILSPGIYPHFPLLNYTGMKMTMRFESMWLLQGVYAECNDNGDIYNAPARMSDNEAMVFRTVSEDFNKARPSLLIVDKIAGIPECVEEMPFSYLDYFNRNPLFAERFLDYEPLLEYDRYEIYVRRR</sequence>
<evidence type="ECO:0000256" key="2">
    <source>
        <dbReference type="SAM" id="Phobius"/>
    </source>
</evidence>
<feature type="transmembrane region" description="Helical" evidence="2">
    <location>
        <begin position="208"/>
        <end position="232"/>
    </location>
</feature>